<dbReference type="Pfam" id="PF00476">
    <property type="entry name" value="DNA_pol_A"/>
    <property type="match status" value="1"/>
</dbReference>
<evidence type="ECO:0000313" key="7">
    <source>
        <dbReference type="Proteomes" id="UP000247980"/>
    </source>
</evidence>
<evidence type="ECO:0000259" key="5">
    <source>
        <dbReference type="SMART" id="SM00482"/>
    </source>
</evidence>
<accession>A0A2V5J834</accession>
<dbReference type="PANTHER" id="PTHR10133">
    <property type="entry name" value="DNA POLYMERASE I"/>
    <property type="match status" value="1"/>
</dbReference>
<dbReference type="InterPro" id="IPR002298">
    <property type="entry name" value="DNA_polymerase_A"/>
</dbReference>
<protein>
    <recommendedName>
        <fullName evidence="1">DNA-directed DNA polymerase</fullName>
        <ecNumber evidence="1">2.7.7.7</ecNumber>
    </recommendedName>
</protein>
<feature type="compositionally biased region" description="Polar residues" evidence="4">
    <location>
        <begin position="437"/>
        <end position="446"/>
    </location>
</feature>
<dbReference type="GO" id="GO:0006261">
    <property type="term" value="P:DNA-templated DNA replication"/>
    <property type="evidence" value="ECO:0007669"/>
    <property type="project" value="InterPro"/>
</dbReference>
<dbReference type="Proteomes" id="UP000247980">
    <property type="component" value="Unassembled WGS sequence"/>
</dbReference>
<comment type="catalytic activity">
    <reaction evidence="3">
        <text>DNA(n) + a 2'-deoxyribonucleoside 5'-triphosphate = DNA(n+1) + diphosphate</text>
        <dbReference type="Rhea" id="RHEA:22508"/>
        <dbReference type="Rhea" id="RHEA-COMP:17339"/>
        <dbReference type="Rhea" id="RHEA-COMP:17340"/>
        <dbReference type="ChEBI" id="CHEBI:33019"/>
        <dbReference type="ChEBI" id="CHEBI:61560"/>
        <dbReference type="ChEBI" id="CHEBI:173112"/>
        <dbReference type="EC" id="2.7.7.7"/>
    </reaction>
</comment>
<dbReference type="GO" id="GO:0003677">
    <property type="term" value="F:DNA binding"/>
    <property type="evidence" value="ECO:0007669"/>
    <property type="project" value="InterPro"/>
</dbReference>
<dbReference type="SMART" id="SM00482">
    <property type="entry name" value="POLAc"/>
    <property type="match status" value="1"/>
</dbReference>
<dbReference type="InterPro" id="IPR043502">
    <property type="entry name" value="DNA/RNA_pol_sf"/>
</dbReference>
<dbReference type="GO" id="GO:0004527">
    <property type="term" value="F:exonuclease activity"/>
    <property type="evidence" value="ECO:0007669"/>
    <property type="project" value="UniProtKB-KW"/>
</dbReference>
<dbReference type="EMBL" id="QJVC01000004">
    <property type="protein sequence ID" value="PYI39090.1"/>
    <property type="molecule type" value="Genomic_DNA"/>
</dbReference>
<name>A0A2V5J834_9MICC</name>
<dbReference type="SUPFAM" id="SSF56672">
    <property type="entry name" value="DNA/RNA polymerases"/>
    <property type="match status" value="1"/>
</dbReference>
<dbReference type="AlphaFoldDB" id="A0A2V5J834"/>
<dbReference type="GO" id="GO:0003887">
    <property type="term" value="F:DNA-directed DNA polymerase activity"/>
    <property type="evidence" value="ECO:0007669"/>
    <property type="project" value="UniProtKB-EC"/>
</dbReference>
<feature type="domain" description="DNA-directed DNA polymerase family A palm" evidence="5">
    <location>
        <begin position="321"/>
        <end position="540"/>
    </location>
</feature>
<keyword evidence="6" id="KW-0378">Hydrolase</keyword>
<evidence type="ECO:0000256" key="1">
    <source>
        <dbReference type="ARBA" id="ARBA00012417"/>
    </source>
</evidence>
<organism evidence="6 7">
    <name type="scientific">Arthrobacter psychrolactophilus</name>
    <dbReference type="NCBI Taxonomy" id="92442"/>
    <lineage>
        <taxon>Bacteria</taxon>
        <taxon>Bacillati</taxon>
        <taxon>Actinomycetota</taxon>
        <taxon>Actinomycetes</taxon>
        <taxon>Micrococcales</taxon>
        <taxon>Micrococcaceae</taxon>
        <taxon>Arthrobacter</taxon>
    </lineage>
</organism>
<dbReference type="Gene3D" id="1.10.150.20">
    <property type="entry name" value="5' to 3' exonuclease, C-terminal subdomain"/>
    <property type="match status" value="1"/>
</dbReference>
<dbReference type="Gene3D" id="1.20.1060.10">
    <property type="entry name" value="Taq DNA Polymerase, Chain T, domain 4"/>
    <property type="match status" value="1"/>
</dbReference>
<dbReference type="InterPro" id="IPR001098">
    <property type="entry name" value="DNA-dir_DNA_pol_A_palm_dom"/>
</dbReference>
<sequence length="581" mass="63005">MYALLATGPESSTVLVELRNDDGTVAAPAQTIERSQLGSAVQSLEATHHPRWVWDRAIHWYPGLLADGIRVEKCHDLALCQNILQYSEFAAATGYQQNFTPLPPEVDPARGSSSIYGAQAGQESLFDAPPSSSTPVSWDLAAVARELVAQKTAIASSTHPARLTLLLSAESAGALVAAEMHYEGIPWREELHRRLLNDLLGPEPANFAHPEKLEALAGQLRTALNAPSLNPDSPQDLMRALHRAGIETKSTRSWELQEFKHPVIEPLLNYRKLSRLFTTNGWNWLQQWVKDGRFHAEYVVGGVVSGRWASRGGGAMQIPAQIRHAAVADPGYSLIVADAAQLEPRVLAALAQDTAMAAAGGDAAGNNKDLYAGIAAEGFDGDRSMAKVALLGAIYGATTGDSGRLVPQLARMYPRALDFVEQAARAGERGERVTSYLGRSTPPTSQEWRDGQRSTNAAEQRRAEQAARSRGRFTRNFVVQGTAAEWACCWLAELRRRLRVLAASAAVAPDFSGDGAAQPGTPQLVAFLHDEVMVHCPDHLIEEVKQIVHESSRAATELIFGKIPLEFPVNVSVVQCYADAK</sequence>
<keyword evidence="7" id="KW-1185">Reference proteome</keyword>
<feature type="region of interest" description="Disordered" evidence="4">
    <location>
        <begin position="430"/>
        <end position="456"/>
    </location>
</feature>
<comment type="caution">
    <text evidence="6">The sequence shown here is derived from an EMBL/GenBank/DDBJ whole genome shotgun (WGS) entry which is preliminary data.</text>
</comment>
<dbReference type="EC" id="2.7.7.7" evidence="1"/>
<dbReference type="NCBIfam" id="NF011538">
    <property type="entry name" value="PRK14975.1-1"/>
    <property type="match status" value="1"/>
</dbReference>
<gene>
    <name evidence="6" type="ORF">CVS30_07210</name>
</gene>
<proteinExistence type="predicted"/>
<keyword evidence="2" id="KW-0235">DNA replication</keyword>
<evidence type="ECO:0000256" key="4">
    <source>
        <dbReference type="SAM" id="MobiDB-lite"/>
    </source>
</evidence>
<dbReference type="PANTHER" id="PTHR10133:SF27">
    <property type="entry name" value="DNA POLYMERASE NU"/>
    <property type="match status" value="1"/>
</dbReference>
<reference evidence="6 7" key="1">
    <citation type="submission" date="2018-05" db="EMBL/GenBank/DDBJ databases">
        <title>Genetic diversity of glacier-inhabiting Cryobacterium bacteria in China and description of Cryobacterium mengkeensis sp. nov. and Arthrobacter glacialis sp. nov.</title>
        <authorList>
            <person name="Liu Q."/>
            <person name="Xin Y.-H."/>
        </authorList>
    </citation>
    <scope>NUCLEOTIDE SEQUENCE [LARGE SCALE GENOMIC DNA]</scope>
    <source>
        <strain evidence="6 7">B7</strain>
    </source>
</reference>
<evidence type="ECO:0000256" key="2">
    <source>
        <dbReference type="ARBA" id="ARBA00022705"/>
    </source>
</evidence>
<dbReference type="RefSeq" id="WP_110484653.1">
    <property type="nucleotide sequence ID" value="NZ_QJVC01000004.1"/>
</dbReference>
<dbReference type="OrthoDB" id="4414061at2"/>
<dbReference type="CDD" id="cd06444">
    <property type="entry name" value="DNA_pol_A"/>
    <property type="match status" value="1"/>
</dbReference>
<evidence type="ECO:0000256" key="3">
    <source>
        <dbReference type="ARBA" id="ARBA00049244"/>
    </source>
</evidence>
<keyword evidence="6" id="KW-0269">Exonuclease</keyword>
<dbReference type="Gene3D" id="3.30.70.370">
    <property type="match status" value="1"/>
</dbReference>
<dbReference type="GO" id="GO:0006302">
    <property type="term" value="P:double-strand break repair"/>
    <property type="evidence" value="ECO:0007669"/>
    <property type="project" value="TreeGrafter"/>
</dbReference>
<keyword evidence="6" id="KW-0540">Nuclease</keyword>
<evidence type="ECO:0000313" key="6">
    <source>
        <dbReference type="EMBL" id="PYI39090.1"/>
    </source>
</evidence>